<dbReference type="Pfam" id="PF03130">
    <property type="entry name" value="HEAT_PBS"/>
    <property type="match status" value="1"/>
</dbReference>
<dbReference type="PANTHER" id="PTHR33546">
    <property type="entry name" value="LARGE, MULTIFUNCTIONAL SECRETED PROTEIN-RELATED"/>
    <property type="match status" value="1"/>
</dbReference>
<dbReference type="PROSITE" id="PS51007">
    <property type="entry name" value="CYTC"/>
    <property type="match status" value="1"/>
</dbReference>
<dbReference type="PANTHER" id="PTHR33546:SF1">
    <property type="entry name" value="LARGE, MULTIFUNCTIONAL SECRETED PROTEIN"/>
    <property type="match status" value="1"/>
</dbReference>
<keyword evidence="5" id="KW-0732">Signal</keyword>
<dbReference type="GO" id="GO:0046872">
    <property type="term" value="F:metal ion binding"/>
    <property type="evidence" value="ECO:0007669"/>
    <property type="project" value="UniProtKB-KW"/>
</dbReference>
<reference evidence="7 8" key="1">
    <citation type="journal article" date="2010" name="J. Bacteriol.">
        <title>Genome sequence of Lentisphaera araneosa HTCC2155T, the type species of the order Lentisphaerales in the phylum Lentisphaerae.</title>
        <authorList>
            <person name="Thrash J.C."/>
            <person name="Cho J.C."/>
            <person name="Vergin K.L."/>
            <person name="Morris R.M."/>
            <person name="Giovannoni S.J."/>
        </authorList>
    </citation>
    <scope>NUCLEOTIDE SEQUENCE [LARGE SCALE GENOMIC DNA]</scope>
    <source>
        <strain evidence="7 8">HTCC2155</strain>
    </source>
</reference>
<dbReference type="SMART" id="SM00567">
    <property type="entry name" value="EZ_HEAT"/>
    <property type="match status" value="2"/>
</dbReference>
<evidence type="ECO:0000256" key="4">
    <source>
        <dbReference type="PROSITE-ProRule" id="PRU00433"/>
    </source>
</evidence>
<dbReference type="InterPro" id="IPR055557">
    <property type="entry name" value="DUF7133"/>
</dbReference>
<dbReference type="GO" id="GO:0020037">
    <property type="term" value="F:heme binding"/>
    <property type="evidence" value="ECO:0007669"/>
    <property type="project" value="InterPro"/>
</dbReference>
<dbReference type="InterPro" id="IPR016024">
    <property type="entry name" value="ARM-type_fold"/>
</dbReference>
<dbReference type="InterPro" id="IPR011041">
    <property type="entry name" value="Quinoprot_gluc/sorb_DH_b-prop"/>
</dbReference>
<dbReference type="InterPro" id="IPR004155">
    <property type="entry name" value="PBS_lyase_HEAT"/>
</dbReference>
<protein>
    <recommendedName>
        <fullName evidence="6">Cytochrome c domain-containing protein</fullName>
    </recommendedName>
</protein>
<dbReference type="eggNOG" id="COG3474">
    <property type="taxonomic scope" value="Bacteria"/>
</dbReference>
<dbReference type="Proteomes" id="UP000004947">
    <property type="component" value="Unassembled WGS sequence"/>
</dbReference>
<evidence type="ECO:0000256" key="3">
    <source>
        <dbReference type="ARBA" id="ARBA00023004"/>
    </source>
</evidence>
<name>A6DIE1_9BACT</name>
<evidence type="ECO:0000313" key="7">
    <source>
        <dbReference type="EMBL" id="EDM28795.1"/>
    </source>
</evidence>
<dbReference type="Gene3D" id="1.10.760.10">
    <property type="entry name" value="Cytochrome c-like domain"/>
    <property type="match status" value="1"/>
</dbReference>
<dbReference type="GO" id="GO:0009055">
    <property type="term" value="F:electron transfer activity"/>
    <property type="evidence" value="ECO:0007669"/>
    <property type="project" value="InterPro"/>
</dbReference>
<sequence>MKKIILTALLSTLITPAWSETKLIKTIFSDSKITPSPAVLCAAATGEVYVGVDMQGSLGKEGGLGKIIRLIDSDHDGVADKHTLYAKVDNPRGLVAVGNKLFVLHSVFGKEGFIDNQYISVFTDANDDGVADGPPKTLVKDIGNHAPLKGRGTDHSTNGLRLGIDGWLYISVGDFGFQNAIGADGKSLNYQGGGVVRVRPDGSGLENFVHGTRNVYDVAIDPFMNVFTRENNNDGVGWWIRFSHYIQSGEYGYPSLYMNFPEDIIPALNEYGGGSGTGALFLSEPGWPDKYNNKALLCDWGRSQIFIHDVKAQGPSFIAKEPETFVKSRQVTDIDVDASGRVYISAWAGASFKGHNAKGYVESYIPEGLEYKPFPKLSEVSEQELLKYLASESQTARVDAQQEILARKASQLLPAIATQAKDAKLSLAARVAAVYTIAQLGGQEALPTLEKLYPVVELREHLVRCMGDQLAMAKKADATLLIKALSDSNDRVKVAAAVALGRTGNKSVAPALLALANPPAINPELLKNMGDQSQKQKYHSTPMHDRLLGHVARQSLLLLDAQDETISALNSKDENLQAAALFTMKYFHSNKVVDALIARVKSTTKPEFKNNIVKTLIRLHQKEKQFDTSYVWWKTRPNPHGPYYYHENWDATDKINVFLKSYMEPLNQAEKDVITEEMKRCQAISKSPKKKKKVQTVGKTSLEDLMASLDKHKGNVGRGKKVINKIGCIGCHNIEAGQVVKGPDLTKLTKVSKQDIAMSIVRPAESISKSWVNITLKNGTEHTGTLLKRTKSEVTISNIAGIKTNIKTADIKSTEPGPSMMLMHLADSLTLREFADLIEYIKKLNK</sequence>
<dbReference type="Pfam" id="PF23500">
    <property type="entry name" value="DUF7133"/>
    <property type="match status" value="1"/>
</dbReference>
<dbReference type="InterPro" id="IPR011042">
    <property type="entry name" value="6-blade_b-propeller_TolB-like"/>
</dbReference>
<keyword evidence="3 4" id="KW-0408">Iron</keyword>
<proteinExistence type="predicted"/>
<evidence type="ECO:0000259" key="6">
    <source>
        <dbReference type="PROSITE" id="PS51007"/>
    </source>
</evidence>
<dbReference type="InterPro" id="IPR011989">
    <property type="entry name" value="ARM-like"/>
</dbReference>
<feature type="domain" description="Cytochrome c" evidence="6">
    <location>
        <begin position="714"/>
        <end position="845"/>
    </location>
</feature>
<dbReference type="AlphaFoldDB" id="A6DIE1"/>
<dbReference type="SUPFAM" id="SSF48371">
    <property type="entry name" value="ARM repeat"/>
    <property type="match status" value="1"/>
</dbReference>
<dbReference type="eggNOG" id="COG2133">
    <property type="taxonomic scope" value="Bacteria"/>
</dbReference>
<keyword evidence="8" id="KW-1185">Reference proteome</keyword>
<dbReference type="InterPro" id="IPR009056">
    <property type="entry name" value="Cyt_c-like_dom"/>
</dbReference>
<dbReference type="EMBL" id="ABCK01000004">
    <property type="protein sequence ID" value="EDM28795.1"/>
    <property type="molecule type" value="Genomic_DNA"/>
</dbReference>
<dbReference type="eggNOG" id="COG1413">
    <property type="taxonomic scope" value="Bacteria"/>
</dbReference>
<dbReference type="Gene3D" id="1.25.10.10">
    <property type="entry name" value="Leucine-rich Repeat Variant"/>
    <property type="match status" value="1"/>
</dbReference>
<dbReference type="RefSeq" id="WP_007277672.1">
    <property type="nucleotide sequence ID" value="NZ_ABCK01000004.1"/>
</dbReference>
<dbReference type="InterPro" id="IPR013427">
    <property type="entry name" value="Haem-bd_dom_put"/>
</dbReference>
<accession>A6DIE1</accession>
<evidence type="ECO:0000256" key="2">
    <source>
        <dbReference type="ARBA" id="ARBA00022723"/>
    </source>
</evidence>
<dbReference type="OrthoDB" id="9808161at2"/>
<evidence type="ECO:0000313" key="8">
    <source>
        <dbReference type="Proteomes" id="UP000004947"/>
    </source>
</evidence>
<evidence type="ECO:0000256" key="5">
    <source>
        <dbReference type="SAM" id="SignalP"/>
    </source>
</evidence>
<feature type="chain" id="PRO_5002694409" description="Cytochrome c domain-containing protein" evidence="5">
    <location>
        <begin position="20"/>
        <end position="846"/>
    </location>
</feature>
<organism evidence="7 8">
    <name type="scientific">Lentisphaera araneosa HTCC2155</name>
    <dbReference type="NCBI Taxonomy" id="313628"/>
    <lineage>
        <taxon>Bacteria</taxon>
        <taxon>Pseudomonadati</taxon>
        <taxon>Lentisphaerota</taxon>
        <taxon>Lentisphaeria</taxon>
        <taxon>Lentisphaerales</taxon>
        <taxon>Lentisphaeraceae</taxon>
        <taxon>Lentisphaera</taxon>
    </lineage>
</organism>
<evidence type="ECO:0000256" key="1">
    <source>
        <dbReference type="ARBA" id="ARBA00022617"/>
    </source>
</evidence>
<dbReference type="SUPFAM" id="SSF46626">
    <property type="entry name" value="Cytochrome c"/>
    <property type="match status" value="1"/>
</dbReference>
<dbReference type="STRING" id="313628.LNTAR_09499"/>
<keyword evidence="2 4" id="KW-0479">Metal-binding</keyword>
<dbReference type="InterPro" id="IPR036909">
    <property type="entry name" value="Cyt_c-like_dom_sf"/>
</dbReference>
<keyword evidence="1 4" id="KW-0349">Heme</keyword>
<dbReference type="SUPFAM" id="SSF50952">
    <property type="entry name" value="Soluble quinoprotein glucose dehydrogenase"/>
    <property type="match status" value="1"/>
</dbReference>
<dbReference type="NCBIfam" id="TIGR02603">
    <property type="entry name" value="CxxCH_TIGR02603"/>
    <property type="match status" value="1"/>
</dbReference>
<comment type="caution">
    <text evidence="7">The sequence shown here is derived from an EMBL/GenBank/DDBJ whole genome shotgun (WGS) entry which is preliminary data.</text>
</comment>
<gene>
    <name evidence="7" type="ORF">LNTAR_09499</name>
</gene>
<dbReference type="Gene3D" id="2.120.10.30">
    <property type="entry name" value="TolB, C-terminal domain"/>
    <property type="match status" value="1"/>
</dbReference>
<feature type="signal peptide" evidence="5">
    <location>
        <begin position="1"/>
        <end position="19"/>
    </location>
</feature>